<dbReference type="OrthoDB" id="9808689at2"/>
<name>A0A0A0D684_9PROT</name>
<evidence type="ECO:0000256" key="1">
    <source>
        <dbReference type="SAM" id="Phobius"/>
    </source>
</evidence>
<dbReference type="Proteomes" id="UP000029995">
    <property type="component" value="Unassembled WGS sequence"/>
</dbReference>
<keyword evidence="1" id="KW-0812">Transmembrane</keyword>
<evidence type="ECO:0000259" key="2">
    <source>
        <dbReference type="Pfam" id="PF02470"/>
    </source>
</evidence>
<comment type="caution">
    <text evidence="3">The sequence shown here is derived from an EMBL/GenBank/DDBJ whole genome shotgun (WGS) entry which is preliminary data.</text>
</comment>
<feature type="transmembrane region" description="Helical" evidence="1">
    <location>
        <begin position="6"/>
        <end position="29"/>
    </location>
</feature>
<reference evidence="3 4" key="1">
    <citation type="submission" date="2014-01" db="EMBL/GenBank/DDBJ databases">
        <title>Genome sequence determination for a cystic fibrosis isolate, Inquilinus limosus.</title>
        <authorList>
            <person name="Pino M."/>
            <person name="Di Conza J."/>
            <person name="Gutkind G."/>
        </authorList>
    </citation>
    <scope>NUCLEOTIDE SEQUENCE [LARGE SCALE GENOMIC DNA]</scope>
    <source>
        <strain evidence="3 4">MP06</strain>
    </source>
</reference>
<evidence type="ECO:0000313" key="4">
    <source>
        <dbReference type="Proteomes" id="UP000029995"/>
    </source>
</evidence>
<feature type="domain" description="Mce/MlaD" evidence="2">
    <location>
        <begin position="42"/>
        <end position="115"/>
    </location>
</feature>
<dbReference type="RefSeq" id="WP_034838255.1">
    <property type="nucleotide sequence ID" value="NZ_JANX01000167.1"/>
</dbReference>
<keyword evidence="1" id="KW-0472">Membrane</keyword>
<evidence type="ECO:0000313" key="3">
    <source>
        <dbReference type="EMBL" id="KGM33590.1"/>
    </source>
</evidence>
<gene>
    <name evidence="3" type="ORF">P409_14985</name>
</gene>
<dbReference type="Gene3D" id="1.10.287.950">
    <property type="entry name" value="Methyl-accepting chemotaxis protein"/>
    <property type="match status" value="1"/>
</dbReference>
<keyword evidence="1" id="KW-1133">Transmembrane helix</keyword>
<protein>
    <recommendedName>
        <fullName evidence="2">Mce/MlaD domain-containing protein</fullName>
    </recommendedName>
</protein>
<dbReference type="EMBL" id="JANX01000167">
    <property type="protein sequence ID" value="KGM33590.1"/>
    <property type="molecule type" value="Genomic_DNA"/>
</dbReference>
<proteinExistence type="predicted"/>
<dbReference type="InterPro" id="IPR003399">
    <property type="entry name" value="Mce/MlaD"/>
</dbReference>
<accession>A0A0A0D684</accession>
<sequence length="325" mass="34858">METRASYVAVGSFVLILMVGLVVFAVWLGGSGLRENAERYLIYFSGNVTGLQEGSQVRYRGIPVGSVEDVRIDPSNVERVEVRIAVRPNTPIVKGTVASLEIQGLTGGAFVLLSGGAQGAPRLEKAEGKEYAVIPSRQSGLQAIVDTVPQLLDRLSDISREVQRIFSEDNVRNISEVLGNVNTLTAALAQRSTQLAATIERIDTLTQNIDGLVTEARTDLDRITTGANGFLTTTNTQVNAAVADAREMIASLRQSADGVARLLKQSGPGVESFSTDGLYEITQLITQLRQLTDNLNRTLSRLDRSPAQFLFGGSSGGVPPQGSQR</sequence>
<organism evidence="3 4">
    <name type="scientific">Inquilinus limosus MP06</name>
    <dbReference type="NCBI Taxonomy" id="1398085"/>
    <lineage>
        <taxon>Bacteria</taxon>
        <taxon>Pseudomonadati</taxon>
        <taxon>Pseudomonadota</taxon>
        <taxon>Alphaproteobacteria</taxon>
        <taxon>Rhodospirillales</taxon>
        <taxon>Rhodospirillaceae</taxon>
        <taxon>Inquilinus</taxon>
    </lineage>
</organism>
<dbReference type="AlphaFoldDB" id="A0A0A0D684"/>
<dbReference type="PANTHER" id="PTHR36698:SF2">
    <property type="entry name" value="MCE_MLAD DOMAIN-CONTAINING PROTEIN"/>
    <property type="match status" value="1"/>
</dbReference>
<dbReference type="Pfam" id="PF02470">
    <property type="entry name" value="MlaD"/>
    <property type="match status" value="1"/>
</dbReference>
<dbReference type="PANTHER" id="PTHR36698">
    <property type="entry name" value="BLL5892 PROTEIN"/>
    <property type="match status" value="1"/>
</dbReference>